<feature type="compositionally biased region" description="Low complexity" evidence="7">
    <location>
        <begin position="58"/>
        <end position="85"/>
    </location>
</feature>
<evidence type="ECO:0000256" key="3">
    <source>
        <dbReference type="ARBA" id="ARBA00022490"/>
    </source>
</evidence>
<dbReference type="CDD" id="cd13318">
    <property type="entry name" value="PH_IQSEC"/>
    <property type="match status" value="1"/>
</dbReference>
<feature type="region of interest" description="Disordered" evidence="7">
    <location>
        <begin position="58"/>
        <end position="117"/>
    </location>
</feature>
<name>A0A8S2GHW3_9BILA</name>
<keyword evidence="4" id="KW-0597">Phosphoprotein</keyword>
<feature type="compositionally biased region" description="Polar residues" evidence="7">
    <location>
        <begin position="549"/>
        <end position="563"/>
    </location>
</feature>
<keyword evidence="3" id="KW-0963">Cytoplasm</keyword>
<evidence type="ECO:0000256" key="2">
    <source>
        <dbReference type="ARBA" id="ARBA00006248"/>
    </source>
</evidence>
<protein>
    <recommendedName>
        <fullName evidence="8">SEC7 domain-containing protein</fullName>
    </recommendedName>
</protein>
<dbReference type="Proteomes" id="UP000682733">
    <property type="component" value="Unassembled WGS sequence"/>
</dbReference>
<dbReference type="AlphaFoldDB" id="A0A8S2GHW3"/>
<feature type="region of interest" description="Disordered" evidence="7">
    <location>
        <begin position="491"/>
        <end position="563"/>
    </location>
</feature>
<feature type="compositionally biased region" description="Polar residues" evidence="7">
    <location>
        <begin position="507"/>
        <end position="517"/>
    </location>
</feature>
<feature type="compositionally biased region" description="Low complexity" evidence="7">
    <location>
        <begin position="491"/>
        <end position="506"/>
    </location>
</feature>
<dbReference type="Gene3D" id="2.30.29.30">
    <property type="entry name" value="Pleckstrin-homology domain (PH domain)/Phosphotyrosine-binding domain (PTB)"/>
    <property type="match status" value="1"/>
</dbReference>
<dbReference type="CDD" id="cd00171">
    <property type="entry name" value="Sec7"/>
    <property type="match status" value="1"/>
</dbReference>
<evidence type="ECO:0000259" key="8">
    <source>
        <dbReference type="PROSITE" id="PS50190"/>
    </source>
</evidence>
<dbReference type="Pfam" id="PF01369">
    <property type="entry name" value="Sec7"/>
    <property type="match status" value="1"/>
</dbReference>
<dbReference type="InterPro" id="IPR011993">
    <property type="entry name" value="PH-like_dom_sf"/>
</dbReference>
<feature type="domain" description="SEC7" evidence="8">
    <location>
        <begin position="591"/>
        <end position="783"/>
    </location>
</feature>
<feature type="compositionally biased region" description="Polar residues" evidence="7">
    <location>
        <begin position="442"/>
        <end position="464"/>
    </location>
</feature>
<gene>
    <name evidence="9" type="ORF">OVA965_LOCUS1521</name>
    <name evidence="10" type="ORF">TMI583_LOCUS1525</name>
</gene>
<dbReference type="GO" id="GO:0005737">
    <property type="term" value="C:cytoplasm"/>
    <property type="evidence" value="ECO:0007669"/>
    <property type="project" value="UniProtKB-SubCell"/>
</dbReference>
<dbReference type="PROSITE" id="PS50190">
    <property type="entry name" value="SEC7"/>
    <property type="match status" value="1"/>
</dbReference>
<dbReference type="FunFam" id="1.10.220.20:FF:000001">
    <property type="entry name" value="IQ motif and SEC7 domain-containing protein 1"/>
    <property type="match status" value="1"/>
</dbReference>
<dbReference type="FunFam" id="1.10.1000.11:FF:000009">
    <property type="entry name" value="IQ motif and SEC7 domain-containing protein"/>
    <property type="match status" value="1"/>
</dbReference>
<dbReference type="GO" id="GO:0030036">
    <property type="term" value="P:actin cytoskeleton organization"/>
    <property type="evidence" value="ECO:0007669"/>
    <property type="project" value="TreeGrafter"/>
</dbReference>
<dbReference type="GO" id="GO:0005085">
    <property type="term" value="F:guanyl-nucleotide exchange factor activity"/>
    <property type="evidence" value="ECO:0007669"/>
    <property type="project" value="InterPro"/>
</dbReference>
<dbReference type="Gene3D" id="1.10.220.20">
    <property type="match status" value="1"/>
</dbReference>
<comment type="similarity">
    <text evidence="2">Belongs to the BRAG family.</text>
</comment>
<evidence type="ECO:0000256" key="6">
    <source>
        <dbReference type="SAM" id="Coils"/>
    </source>
</evidence>
<proteinExistence type="inferred from homology"/>
<feature type="compositionally biased region" description="Low complexity" evidence="7">
    <location>
        <begin position="524"/>
        <end position="548"/>
    </location>
</feature>
<evidence type="ECO:0000313" key="10">
    <source>
        <dbReference type="EMBL" id="CAF3520096.1"/>
    </source>
</evidence>
<dbReference type="EMBL" id="CAJNOK010000284">
    <property type="protein sequence ID" value="CAF0742398.1"/>
    <property type="molecule type" value="Genomic_DNA"/>
</dbReference>
<dbReference type="InterPro" id="IPR000904">
    <property type="entry name" value="Sec7_dom"/>
</dbReference>
<comment type="subcellular location">
    <subcellularLocation>
        <location evidence="1">Cytoplasm</location>
    </subcellularLocation>
</comment>
<feature type="region of interest" description="Disordered" evidence="7">
    <location>
        <begin position="260"/>
        <end position="286"/>
    </location>
</feature>
<organism evidence="10 11">
    <name type="scientific">Didymodactylos carnosus</name>
    <dbReference type="NCBI Taxonomy" id="1234261"/>
    <lineage>
        <taxon>Eukaryota</taxon>
        <taxon>Metazoa</taxon>
        <taxon>Spiralia</taxon>
        <taxon>Gnathifera</taxon>
        <taxon>Rotifera</taxon>
        <taxon>Eurotatoria</taxon>
        <taxon>Bdelloidea</taxon>
        <taxon>Philodinida</taxon>
        <taxon>Philodinidae</taxon>
        <taxon>Didymodactylos</taxon>
    </lineage>
</organism>
<dbReference type="GO" id="GO:0032012">
    <property type="term" value="P:regulation of ARF protein signal transduction"/>
    <property type="evidence" value="ECO:0007669"/>
    <property type="project" value="InterPro"/>
</dbReference>
<feature type="region of interest" description="Disordered" evidence="7">
    <location>
        <begin position="432"/>
        <end position="466"/>
    </location>
</feature>
<dbReference type="PANTHER" id="PTHR10663:SF342">
    <property type="entry name" value="FI21420P1"/>
    <property type="match status" value="1"/>
</dbReference>
<evidence type="ECO:0000256" key="4">
    <source>
        <dbReference type="ARBA" id="ARBA00022553"/>
    </source>
</evidence>
<evidence type="ECO:0000313" key="11">
    <source>
        <dbReference type="Proteomes" id="UP000682733"/>
    </source>
</evidence>
<feature type="compositionally biased region" description="Polar residues" evidence="7">
    <location>
        <begin position="94"/>
        <end position="104"/>
    </location>
</feature>
<dbReference type="SMART" id="SM00222">
    <property type="entry name" value="Sec7"/>
    <property type="match status" value="1"/>
</dbReference>
<feature type="compositionally biased region" description="Basic and acidic residues" evidence="7">
    <location>
        <begin position="1"/>
        <end position="10"/>
    </location>
</feature>
<accession>A0A8S2GHW3</accession>
<sequence>MDQFLSKRLDCPPPSTKTLMEEKDSIIKKQQDEINKLQLQMNKIQQERDYFAALFNTQHSHNNNSNSKSKSNQNGEEGEENLTNGFQKMITPPSECSLTSSTLTHMPKQKSLCTDSLQKQSQALKLHHHHSPQKHSMVHFDKTALNSLGLTTATMKKNPISFSSKSHYELSQDLQDKQIEMLQRKYGGVLRTKRAASVIQRAFRQYKLEKNFRLICETAKANKRISRTFSEQQHPLCSFYQEKIPTPPALKPCLRMRKSDTTTPIHNEKGNDSSSSSSSNTPTNEHFIDKKIDLPSINFEHFIETNEKPQQQLEHQHDKSSRKPTKRVLIVTENDRNMLEALIKKEANNEDVENSVRLRALSSKTRLIFGKEQNDSDFVDEQLSSIVLVESATEDASKRQMPSSIDWCKNTSHYNFYKDLTSSPLECRKFSSRVETKPQPPMRNSTTKISTVKNPNGTKMTRPSFSPCVASPIWKRKVTLDVDNGRLSNLSETSDSSDLLESPSLSITPFSQSSTTSSDRDNMSLQSNSSTNDSYSNSSYSHRNSATSLESQPSSIQQISTKSVQMNHNGTETRNLPIDPVLEGQERILAIKANETYRRRCYRAGLNVFNKKPERGIQYLINNHFLEPNPQAVARFLLTRKGLSRQMIGEYLGNLQDHFAMQVLHAFAAEMDFQDQPIDMALRKFQSSFRLPGEAQKIEQLMKVFGQRYYQTTLSNTQFRSPDTIFILAFAIIMLNTDLHSRNIKSDKKMKLEQFIRNLKGIDDGEDLDPIYLKDIYERIKAKEFRSDSDHVTQCAKFEQTLIGKKPSLVAPHRRLVCYCRFYEIHDLTKRERLTAHQREVFLFNDLLVITKISNKKRNQIQYTFRNSFRLSGMNLYLFETPYYQHGIRLVRKPDTNQTNLITFNARNEHDRAKFCEDLKEAIMEMDEMESLRIQSELDKLRLSCSPIIRGDSNGTISSNVIHSIVDSKRNNLRPLSRTLSNSMLDIINTNNNSTLCKVVHTFSL</sequence>
<dbReference type="Proteomes" id="UP000677228">
    <property type="component" value="Unassembled WGS sequence"/>
</dbReference>
<feature type="coiled-coil region" evidence="6">
    <location>
        <begin position="20"/>
        <end position="47"/>
    </location>
</feature>
<dbReference type="EMBL" id="CAJOBA010000285">
    <property type="protein sequence ID" value="CAF3520096.1"/>
    <property type="molecule type" value="Genomic_DNA"/>
</dbReference>
<evidence type="ECO:0000256" key="7">
    <source>
        <dbReference type="SAM" id="MobiDB-lite"/>
    </source>
</evidence>
<dbReference type="Pfam" id="PF16453">
    <property type="entry name" value="IQ_SEC7_PH"/>
    <property type="match status" value="1"/>
</dbReference>
<keyword evidence="5 6" id="KW-0175">Coiled coil</keyword>
<dbReference type="SUPFAM" id="SSF50729">
    <property type="entry name" value="PH domain-like"/>
    <property type="match status" value="1"/>
</dbReference>
<dbReference type="InterPro" id="IPR035999">
    <property type="entry name" value="Sec7_dom_sf"/>
</dbReference>
<dbReference type="Gene3D" id="1.10.1000.11">
    <property type="entry name" value="Arf Nucleotide-binding Site Opener,domain 2"/>
    <property type="match status" value="1"/>
</dbReference>
<feature type="region of interest" description="Disordered" evidence="7">
    <location>
        <begin position="1"/>
        <end position="20"/>
    </location>
</feature>
<dbReference type="SUPFAM" id="SSF48425">
    <property type="entry name" value="Sec7 domain"/>
    <property type="match status" value="1"/>
</dbReference>
<dbReference type="InterPro" id="IPR023394">
    <property type="entry name" value="Sec7_C_sf"/>
</dbReference>
<evidence type="ECO:0000313" key="9">
    <source>
        <dbReference type="EMBL" id="CAF0742398.1"/>
    </source>
</evidence>
<dbReference type="PANTHER" id="PTHR10663">
    <property type="entry name" value="GUANYL-NUCLEOTIDE EXCHANGE FACTOR"/>
    <property type="match status" value="1"/>
</dbReference>
<comment type="caution">
    <text evidence="10">The sequence shown here is derived from an EMBL/GenBank/DDBJ whole genome shotgun (WGS) entry which is preliminary data.</text>
</comment>
<evidence type="ECO:0000256" key="1">
    <source>
        <dbReference type="ARBA" id="ARBA00004496"/>
    </source>
</evidence>
<dbReference type="InterPro" id="IPR033742">
    <property type="entry name" value="IQSEC_PH"/>
</dbReference>
<reference evidence="10" key="1">
    <citation type="submission" date="2021-02" db="EMBL/GenBank/DDBJ databases">
        <authorList>
            <person name="Nowell W R."/>
        </authorList>
    </citation>
    <scope>NUCLEOTIDE SEQUENCE</scope>
</reference>
<evidence type="ECO:0000256" key="5">
    <source>
        <dbReference type="ARBA" id="ARBA00023054"/>
    </source>
</evidence>